<reference evidence="2 3" key="1">
    <citation type="submission" date="2021-06" db="EMBL/GenBank/DDBJ databases">
        <title>Caerostris extrusa draft genome.</title>
        <authorList>
            <person name="Kono N."/>
            <person name="Arakawa K."/>
        </authorList>
    </citation>
    <scope>NUCLEOTIDE SEQUENCE [LARGE SCALE GENOMIC DNA]</scope>
</reference>
<accession>A0AAV4SWI4</accession>
<evidence type="ECO:0000256" key="1">
    <source>
        <dbReference type="SAM" id="Phobius"/>
    </source>
</evidence>
<keyword evidence="1" id="KW-1133">Transmembrane helix</keyword>
<dbReference type="AlphaFoldDB" id="A0AAV4SWI4"/>
<gene>
    <name evidence="2" type="ORF">CEXT_567581</name>
</gene>
<feature type="transmembrane region" description="Helical" evidence="1">
    <location>
        <begin position="92"/>
        <end position="110"/>
    </location>
</feature>
<dbReference type="EMBL" id="BPLR01010191">
    <property type="protein sequence ID" value="GIY37621.1"/>
    <property type="molecule type" value="Genomic_DNA"/>
</dbReference>
<comment type="caution">
    <text evidence="2">The sequence shown here is derived from an EMBL/GenBank/DDBJ whole genome shotgun (WGS) entry which is preliminary data.</text>
</comment>
<keyword evidence="1" id="KW-0812">Transmembrane</keyword>
<evidence type="ECO:0000313" key="2">
    <source>
        <dbReference type="EMBL" id="GIY37621.1"/>
    </source>
</evidence>
<proteinExistence type="predicted"/>
<feature type="transmembrane region" description="Helical" evidence="1">
    <location>
        <begin position="58"/>
        <end position="80"/>
    </location>
</feature>
<protein>
    <submittedName>
        <fullName evidence="2">Uncharacterized protein</fullName>
    </submittedName>
</protein>
<name>A0AAV4SWI4_CAEEX</name>
<keyword evidence="1" id="KW-0472">Membrane</keyword>
<evidence type="ECO:0000313" key="3">
    <source>
        <dbReference type="Proteomes" id="UP001054945"/>
    </source>
</evidence>
<keyword evidence="3" id="KW-1185">Reference proteome</keyword>
<organism evidence="2 3">
    <name type="scientific">Caerostris extrusa</name>
    <name type="common">Bark spider</name>
    <name type="synonym">Caerostris bankana</name>
    <dbReference type="NCBI Taxonomy" id="172846"/>
    <lineage>
        <taxon>Eukaryota</taxon>
        <taxon>Metazoa</taxon>
        <taxon>Ecdysozoa</taxon>
        <taxon>Arthropoda</taxon>
        <taxon>Chelicerata</taxon>
        <taxon>Arachnida</taxon>
        <taxon>Araneae</taxon>
        <taxon>Araneomorphae</taxon>
        <taxon>Entelegynae</taxon>
        <taxon>Araneoidea</taxon>
        <taxon>Araneidae</taxon>
        <taxon>Caerostris</taxon>
    </lineage>
</organism>
<sequence length="230" mass="26733">MNNLNKYKFTRQNDGSCTLVELVDEREKILNTVINLEDSEPCLQRFKKWLKRWNTKKVWLTLIASTTVTMVTVFGIIAAYPEPPHWLPHPTSASGFTFTMGFFIFLIIKFQRSGSPRSRYRRHLENHGMSVLQEELRMSSLIAPVNEYNGNVSRSSQNDVDYHKLNKDSVNVYKLNIKAYESKQDLKSAYESGDVYNSDHDSVSLSESKQNRNKLPLHMRYSIGVRRYSL</sequence>
<dbReference type="Proteomes" id="UP001054945">
    <property type="component" value="Unassembled WGS sequence"/>
</dbReference>